<dbReference type="GO" id="GO:0006099">
    <property type="term" value="P:tricarboxylic acid cycle"/>
    <property type="evidence" value="ECO:0007669"/>
    <property type="project" value="UniProtKB-UniRule"/>
</dbReference>
<comment type="similarity">
    <text evidence="2 7 10">Belongs to the citrate synthase family.</text>
</comment>
<evidence type="ECO:0000313" key="11">
    <source>
        <dbReference type="EMBL" id="PJI94614.1"/>
    </source>
</evidence>
<dbReference type="Gene3D" id="1.10.580.10">
    <property type="entry name" value="Citrate Synthase, domain 1"/>
    <property type="match status" value="1"/>
</dbReference>
<dbReference type="PRINTS" id="PR00143">
    <property type="entry name" value="CITRTSNTHASE"/>
</dbReference>
<evidence type="ECO:0000256" key="3">
    <source>
        <dbReference type="ARBA" id="ARBA00022532"/>
    </source>
</evidence>
<dbReference type="GO" id="GO:0005737">
    <property type="term" value="C:cytoplasm"/>
    <property type="evidence" value="ECO:0007669"/>
    <property type="project" value="InterPro"/>
</dbReference>
<evidence type="ECO:0000256" key="5">
    <source>
        <dbReference type="ARBA" id="ARBA00049288"/>
    </source>
</evidence>
<dbReference type="Gene3D" id="1.10.230.10">
    <property type="entry name" value="Cytochrome P450-Terp, domain 2"/>
    <property type="match status" value="1"/>
</dbReference>
<comment type="pathway">
    <text evidence="1 9">Carbohydrate metabolism; tricarboxylic acid cycle; isocitrate from oxaloacetate: step 1/2.</text>
</comment>
<gene>
    <name evidence="11" type="ORF">CLV34_0458</name>
</gene>
<comment type="caution">
    <text evidence="11">The sequence shown here is derived from an EMBL/GenBank/DDBJ whole genome shotgun (WGS) entry which is preliminary data.</text>
</comment>
<dbReference type="InterPro" id="IPR010953">
    <property type="entry name" value="Citrate_synthase_typ-I"/>
</dbReference>
<dbReference type="InterPro" id="IPR024176">
    <property type="entry name" value="Citrate_synthase_bac-typ"/>
</dbReference>
<dbReference type="AlphaFoldDB" id="A0A2M8WUM4"/>
<dbReference type="SUPFAM" id="SSF48256">
    <property type="entry name" value="Citrate synthase"/>
    <property type="match status" value="1"/>
</dbReference>
<feature type="active site" evidence="8">
    <location>
        <position position="309"/>
    </location>
</feature>
<evidence type="ECO:0000256" key="10">
    <source>
        <dbReference type="RuleBase" id="RU003406"/>
    </source>
</evidence>
<evidence type="ECO:0000256" key="4">
    <source>
        <dbReference type="ARBA" id="ARBA00022679"/>
    </source>
</evidence>
<evidence type="ECO:0000256" key="7">
    <source>
        <dbReference type="PIRNR" id="PIRNR001369"/>
    </source>
</evidence>
<sequence>MTDSAAAVELTVDGTSRPLPVVRASEGNDGLVVSSLLKDTGLVTVDPGFMNTASCTSEITYIDGDQGILRYRGYPIDQLADGSTFLEVAYLLIHGELPDGPTLEAFTERVNRHTFVHEDFRTFMGTFPRAAHPMAVMASAVNALATFYPESLDPQDPETVELATVLLLAKTRTITSYLHRRRVGEPLLYPDYSRGYVDDFLRMTFARPYEQYDADPVVVEALDKLLILHADHEQNCSTSTVRIVGSAQANLYASVAAGVNALSGPLHGGANESVLLMLDKIKNAEYDVDTFMSKVKNKEDGVRLMGFGHRVYKNYDPRAAIVKKSADAVLSTLGKDDELLDIAKRLEEIALNDDYFIERKLYPNVDFYTGLIYKALGFEPAMFTPLFALGRMPGWIAQWREMMNDPQTKIGRPRQIYTGATERDYVPVSGR</sequence>
<evidence type="ECO:0000313" key="12">
    <source>
        <dbReference type="Proteomes" id="UP000231586"/>
    </source>
</evidence>
<evidence type="ECO:0000256" key="9">
    <source>
        <dbReference type="RuleBase" id="RU003370"/>
    </source>
</evidence>
<comment type="catalytic activity">
    <reaction evidence="5 9">
        <text>oxaloacetate + acetyl-CoA + H2O = citrate + CoA + H(+)</text>
        <dbReference type="Rhea" id="RHEA:16845"/>
        <dbReference type="ChEBI" id="CHEBI:15377"/>
        <dbReference type="ChEBI" id="CHEBI:15378"/>
        <dbReference type="ChEBI" id="CHEBI:16452"/>
        <dbReference type="ChEBI" id="CHEBI:16947"/>
        <dbReference type="ChEBI" id="CHEBI:57287"/>
        <dbReference type="ChEBI" id="CHEBI:57288"/>
        <dbReference type="EC" id="2.3.3.16"/>
    </reaction>
</comment>
<protein>
    <recommendedName>
        <fullName evidence="6 7">Citrate synthase</fullName>
    </recommendedName>
</protein>
<reference evidence="11 12" key="1">
    <citation type="submission" date="2017-11" db="EMBL/GenBank/DDBJ databases">
        <title>Genomic Encyclopedia of Archaeal and Bacterial Type Strains, Phase II (KMG-II): From Individual Species to Whole Genera.</title>
        <authorList>
            <person name="Goeker M."/>
        </authorList>
    </citation>
    <scope>NUCLEOTIDE SEQUENCE [LARGE SCALE GENOMIC DNA]</scope>
    <source>
        <strain evidence="11 12">DSM 22413</strain>
    </source>
</reference>
<dbReference type="InterPro" id="IPR036969">
    <property type="entry name" value="Citrate_synthase_sf"/>
</dbReference>
<name>A0A2M8WUM4_9MICO</name>
<dbReference type="Pfam" id="PF00285">
    <property type="entry name" value="Citrate_synt"/>
    <property type="match status" value="1"/>
</dbReference>
<dbReference type="InterPro" id="IPR002020">
    <property type="entry name" value="Citrate_synthase"/>
</dbReference>
<evidence type="ECO:0000256" key="6">
    <source>
        <dbReference type="NCBIfam" id="TIGR01798"/>
    </source>
</evidence>
<dbReference type="GO" id="GO:0036440">
    <property type="term" value="F:citrate synthase activity"/>
    <property type="evidence" value="ECO:0007669"/>
    <property type="project" value="UniProtKB-EC"/>
</dbReference>
<accession>A0A2M8WUM4</accession>
<dbReference type="NCBIfam" id="TIGR01798">
    <property type="entry name" value="cit_synth_I"/>
    <property type="match status" value="1"/>
</dbReference>
<dbReference type="OrthoDB" id="9800864at2"/>
<organism evidence="11 12">
    <name type="scientific">Luteimicrobium subarcticum</name>
    <dbReference type="NCBI Taxonomy" id="620910"/>
    <lineage>
        <taxon>Bacteria</taxon>
        <taxon>Bacillati</taxon>
        <taxon>Actinomycetota</taxon>
        <taxon>Actinomycetes</taxon>
        <taxon>Micrococcales</taxon>
        <taxon>Luteimicrobium</taxon>
    </lineage>
</organism>
<dbReference type="EMBL" id="PGTZ01000006">
    <property type="protein sequence ID" value="PJI94614.1"/>
    <property type="molecule type" value="Genomic_DNA"/>
</dbReference>
<keyword evidence="3 9" id="KW-0816">Tricarboxylic acid cycle</keyword>
<dbReference type="PIRSF" id="PIRSF001369">
    <property type="entry name" value="Citrate_synth"/>
    <property type="match status" value="1"/>
</dbReference>
<dbReference type="InterPro" id="IPR019810">
    <property type="entry name" value="Citrate_synthase_AS"/>
</dbReference>
<dbReference type="RefSeq" id="WP_100348615.1">
    <property type="nucleotide sequence ID" value="NZ_PGTZ01000006.1"/>
</dbReference>
<evidence type="ECO:0000256" key="2">
    <source>
        <dbReference type="ARBA" id="ARBA00010566"/>
    </source>
</evidence>
<dbReference type="InterPro" id="IPR016143">
    <property type="entry name" value="Citrate_synth-like_sm_a-sub"/>
</dbReference>
<dbReference type="PANTHER" id="PTHR42871:SF1">
    <property type="entry name" value="CITRATE SYNTHASE"/>
    <property type="match status" value="1"/>
</dbReference>
<dbReference type="InterPro" id="IPR016142">
    <property type="entry name" value="Citrate_synth-like_lrg_a-sub"/>
</dbReference>
<dbReference type="CDD" id="cd06114">
    <property type="entry name" value="EcCS_like"/>
    <property type="match status" value="1"/>
</dbReference>
<evidence type="ECO:0000256" key="8">
    <source>
        <dbReference type="PIRSR" id="PIRSR001369-1"/>
    </source>
</evidence>
<dbReference type="UniPathway" id="UPA00223">
    <property type="reaction ID" value="UER00717"/>
</dbReference>
<dbReference type="NCBIfam" id="NF004126">
    <property type="entry name" value="PRK05614.1"/>
    <property type="match status" value="1"/>
</dbReference>
<dbReference type="FunFam" id="1.10.230.10:FF:000002">
    <property type="entry name" value="Citrate synthase"/>
    <property type="match status" value="1"/>
</dbReference>
<dbReference type="PANTHER" id="PTHR42871">
    <property type="entry name" value="CITRATE SYNTHASE"/>
    <property type="match status" value="1"/>
</dbReference>
<feature type="active site" evidence="8">
    <location>
        <position position="366"/>
    </location>
</feature>
<dbReference type="Proteomes" id="UP000231586">
    <property type="component" value="Unassembled WGS sequence"/>
</dbReference>
<dbReference type="Gene3D" id="2.20.28.60">
    <property type="match status" value="1"/>
</dbReference>
<keyword evidence="4 7" id="KW-0808">Transferase</keyword>
<evidence type="ECO:0000256" key="1">
    <source>
        <dbReference type="ARBA" id="ARBA00004751"/>
    </source>
</evidence>
<keyword evidence="12" id="KW-1185">Reference proteome</keyword>
<dbReference type="PROSITE" id="PS00480">
    <property type="entry name" value="CITRATE_SYNTHASE"/>
    <property type="match status" value="1"/>
</dbReference>
<proteinExistence type="inferred from homology"/>